<dbReference type="InterPro" id="IPR005565">
    <property type="entry name" value="Hemolysn_activator_HlyB_C"/>
</dbReference>
<dbReference type="Pfam" id="PF03865">
    <property type="entry name" value="ShlB"/>
    <property type="match status" value="1"/>
</dbReference>
<evidence type="ECO:0000313" key="7">
    <source>
        <dbReference type="EMBL" id="RFB06132.1"/>
    </source>
</evidence>
<evidence type="ECO:0000256" key="3">
    <source>
        <dbReference type="ARBA" id="ARBA00023237"/>
    </source>
</evidence>
<evidence type="ECO:0000259" key="5">
    <source>
        <dbReference type="Pfam" id="PF03865"/>
    </source>
</evidence>
<dbReference type="InParanoid" id="A0A371RKY8"/>
<dbReference type="AlphaFoldDB" id="A0A371RKY8"/>
<dbReference type="EMBL" id="QUQO01000001">
    <property type="protein sequence ID" value="RFB06132.1"/>
    <property type="molecule type" value="Genomic_DNA"/>
</dbReference>
<gene>
    <name evidence="7" type="ORF">DX908_13160</name>
</gene>
<evidence type="ECO:0000259" key="6">
    <source>
        <dbReference type="Pfam" id="PF08479"/>
    </source>
</evidence>
<evidence type="ECO:0000256" key="4">
    <source>
        <dbReference type="SAM" id="SignalP"/>
    </source>
</evidence>
<feature type="domain" description="Haemolysin activator HlyB C-terminal" evidence="5">
    <location>
        <begin position="222"/>
        <end position="514"/>
    </location>
</feature>
<keyword evidence="1" id="KW-0472">Membrane</keyword>
<keyword evidence="1" id="KW-1134">Transmembrane beta strand</keyword>
<dbReference type="Gene3D" id="3.10.20.310">
    <property type="entry name" value="membrane protein fhac"/>
    <property type="match status" value="1"/>
</dbReference>
<dbReference type="RefSeq" id="WP_116392765.1">
    <property type="nucleotide sequence ID" value="NZ_QUQO01000001.1"/>
</dbReference>
<dbReference type="GO" id="GO:0046819">
    <property type="term" value="P:protein secretion by the type V secretion system"/>
    <property type="evidence" value="ECO:0007669"/>
    <property type="project" value="TreeGrafter"/>
</dbReference>
<dbReference type="InterPro" id="IPR051544">
    <property type="entry name" value="TPS_OM_transporter"/>
</dbReference>
<name>A0A371RKY8_9PROT</name>
<keyword evidence="2" id="KW-0812">Transmembrane</keyword>
<keyword evidence="3" id="KW-0998">Cell outer membrane</keyword>
<feature type="signal peptide" evidence="4">
    <location>
        <begin position="1"/>
        <end position="33"/>
    </location>
</feature>
<dbReference type="GO" id="GO:0098046">
    <property type="term" value="C:type V protein secretion system complex"/>
    <property type="evidence" value="ECO:0007669"/>
    <property type="project" value="TreeGrafter"/>
</dbReference>
<protein>
    <submittedName>
        <fullName evidence="7">ShlB/FhaC/HecB family hemolysin secretion/activation protein</fullName>
    </submittedName>
</protein>
<keyword evidence="4" id="KW-0732">Signal</keyword>
<dbReference type="Pfam" id="PF08479">
    <property type="entry name" value="POTRA_2"/>
    <property type="match status" value="1"/>
</dbReference>
<reference evidence="7 8" key="1">
    <citation type="submission" date="2018-08" db="EMBL/GenBank/DDBJ databases">
        <title>Parvularcula sp. SM1705, isolated from surface water of the South Sea China.</title>
        <authorList>
            <person name="Sun L."/>
        </authorList>
    </citation>
    <scope>NUCLEOTIDE SEQUENCE [LARGE SCALE GENOMIC DNA]</scope>
    <source>
        <strain evidence="7 8">SM1705</strain>
    </source>
</reference>
<sequence>MAKKMNTGLRASTSRLVISAGLSAISLVGIAGAQDLPPGSDPARINEELRRRQEQLRETQPVTERGEVTNAQSFEFDPLKDTGVSFVLNEVQFESSAFLTQAQLDGIAAEYTGREVTFTDLNEMVAKVNALYDAGGYLTARAVLAPQRIEGGVVKVTLVEGVVEDMSVTGNTYYGAEYVAGRLFVPSGTVVDLPELEKELLRFNRLNNAKVMADIKPGGAFGTTDITLIMQEPDRNQLDLFVDNNGFESTGEFEGGAIGRRYRLFRDDDQLSGFIVGAGGSVSGSVSYSMPLGKRGMRGGLSYVRGQTEVINGPFKDLSVEGTSDTIAATASMPLLFRQGRFVGADLTISRTAAETTVDGIQTSDTEIIQAEAGLSADFVTEKNVIVLRTSGLMASAEEQLFDDTRDISLLRGAALFSRSITPKTRGSVDLQWQYAFEDDLPGTLEFQLGGANSIRAFDPGTVAGDSGYFAKVQLDREVHRGEQYALDIFGFYDMGEVQSLFPTVNLSAAGLGARLSRGQRINLSGSVGVPIEDGDLPEQSDVRAFVTLSVKAY</sequence>
<dbReference type="InterPro" id="IPR013686">
    <property type="entry name" value="Polypept-transport_assoc_ShlB"/>
</dbReference>
<organism evidence="7 8">
    <name type="scientific">Parvularcula marina</name>
    <dbReference type="NCBI Taxonomy" id="2292771"/>
    <lineage>
        <taxon>Bacteria</taxon>
        <taxon>Pseudomonadati</taxon>
        <taxon>Pseudomonadota</taxon>
        <taxon>Alphaproteobacteria</taxon>
        <taxon>Parvularculales</taxon>
        <taxon>Parvularculaceae</taxon>
        <taxon>Parvularcula</taxon>
    </lineage>
</organism>
<dbReference type="Gene3D" id="2.40.160.50">
    <property type="entry name" value="membrane protein fhac: a member of the omp85/tpsb transporter family"/>
    <property type="match status" value="1"/>
</dbReference>
<dbReference type="PANTHER" id="PTHR34597:SF1">
    <property type="entry name" value="HEME_HEMOPEXIN TRANSPORTER PROTEIN HUXB"/>
    <property type="match status" value="1"/>
</dbReference>
<dbReference type="PANTHER" id="PTHR34597">
    <property type="entry name" value="SLR1661 PROTEIN"/>
    <property type="match status" value="1"/>
</dbReference>
<evidence type="ECO:0000256" key="2">
    <source>
        <dbReference type="ARBA" id="ARBA00022692"/>
    </source>
</evidence>
<feature type="domain" description="Polypeptide-transport-associated ShlB-type" evidence="6">
    <location>
        <begin position="86"/>
        <end position="161"/>
    </location>
</feature>
<comment type="caution">
    <text evidence="7">The sequence shown here is derived from an EMBL/GenBank/DDBJ whole genome shotgun (WGS) entry which is preliminary data.</text>
</comment>
<keyword evidence="8" id="KW-1185">Reference proteome</keyword>
<feature type="chain" id="PRO_5017003068" evidence="4">
    <location>
        <begin position="34"/>
        <end position="554"/>
    </location>
</feature>
<dbReference type="GO" id="GO:0008320">
    <property type="term" value="F:protein transmembrane transporter activity"/>
    <property type="evidence" value="ECO:0007669"/>
    <property type="project" value="TreeGrafter"/>
</dbReference>
<dbReference type="OrthoDB" id="7439045at2"/>
<accession>A0A371RKY8</accession>
<evidence type="ECO:0000256" key="1">
    <source>
        <dbReference type="ARBA" id="ARBA00022452"/>
    </source>
</evidence>
<proteinExistence type="predicted"/>
<dbReference type="Proteomes" id="UP000264589">
    <property type="component" value="Unassembled WGS sequence"/>
</dbReference>
<evidence type="ECO:0000313" key="8">
    <source>
        <dbReference type="Proteomes" id="UP000264589"/>
    </source>
</evidence>